<dbReference type="GO" id="GO:0007155">
    <property type="term" value="P:cell adhesion"/>
    <property type="evidence" value="ECO:0007669"/>
    <property type="project" value="InterPro"/>
</dbReference>
<keyword evidence="3" id="KW-1185">Reference proteome</keyword>
<organism evidence="2 3">
    <name type="scientific">Vibrio gelatinilyticus</name>
    <dbReference type="NCBI Taxonomy" id="2893468"/>
    <lineage>
        <taxon>Bacteria</taxon>
        <taxon>Pseudomonadati</taxon>
        <taxon>Pseudomonadota</taxon>
        <taxon>Gammaproteobacteria</taxon>
        <taxon>Vibrionales</taxon>
        <taxon>Vibrionaceae</taxon>
        <taxon>Vibrio</taxon>
    </lineage>
</organism>
<dbReference type="InterPro" id="IPR001082">
    <property type="entry name" value="Pilin"/>
</dbReference>
<evidence type="ECO:0000313" key="3">
    <source>
        <dbReference type="Proteomes" id="UP001139488"/>
    </source>
</evidence>
<comment type="caution">
    <text evidence="2">The sequence shown here is derived from an EMBL/GenBank/DDBJ whole genome shotgun (WGS) entry which is preliminary data.</text>
</comment>
<dbReference type="AlphaFoldDB" id="A0A9X2AZX9"/>
<evidence type="ECO:0000256" key="1">
    <source>
        <dbReference type="ARBA" id="ARBA00005233"/>
    </source>
</evidence>
<dbReference type="EMBL" id="JAJNNZ010000012">
    <property type="protein sequence ID" value="MCJ2378043.1"/>
    <property type="molecule type" value="Genomic_DNA"/>
</dbReference>
<protein>
    <submittedName>
        <fullName evidence="2">Pilin</fullName>
    </submittedName>
</protein>
<reference evidence="2" key="1">
    <citation type="submission" date="2021-11" db="EMBL/GenBank/DDBJ databases">
        <title>Vibrio ZSDE26 sp. nov. and Vibrio ZSDZ34 sp. nov., isolated from coastal seawater in Qingdao.</title>
        <authorList>
            <person name="Zhang P."/>
        </authorList>
    </citation>
    <scope>NUCLEOTIDE SEQUENCE</scope>
    <source>
        <strain evidence="2">ZSDZ34</strain>
    </source>
</reference>
<dbReference type="InterPro" id="IPR045584">
    <property type="entry name" value="Pilin-like"/>
</dbReference>
<dbReference type="GO" id="GO:0009289">
    <property type="term" value="C:pilus"/>
    <property type="evidence" value="ECO:0007669"/>
    <property type="project" value="InterPro"/>
</dbReference>
<dbReference type="Pfam" id="PF00114">
    <property type="entry name" value="Pilin"/>
    <property type="match status" value="1"/>
</dbReference>
<gene>
    <name evidence="2" type="ORF">LNL84_14495</name>
</gene>
<dbReference type="Proteomes" id="UP001139488">
    <property type="component" value="Unassembled WGS sequence"/>
</dbReference>
<sequence>MATLSSLKTVVETETLMKGTFPSSVSDLGVSPSAAIGTLSLAPLSGTAGAGKIIMEFVYATPQNKTKKMALQRDGEGSWKCIATHAVSDKDLLPKSCTAAQTIP</sequence>
<evidence type="ECO:0000313" key="2">
    <source>
        <dbReference type="EMBL" id="MCJ2378043.1"/>
    </source>
</evidence>
<dbReference type="SUPFAM" id="SSF54523">
    <property type="entry name" value="Pili subunits"/>
    <property type="match status" value="1"/>
</dbReference>
<accession>A0A9X2AZX9</accession>
<dbReference type="Gene3D" id="3.30.700.10">
    <property type="entry name" value="Glycoprotein, Type 4 Pilin"/>
    <property type="match status" value="1"/>
</dbReference>
<comment type="similarity">
    <text evidence="1">Belongs to the N-Me-Phe pilin family.</text>
</comment>
<name>A0A9X2AZX9_9VIBR</name>
<proteinExistence type="inferred from homology"/>